<keyword evidence="3" id="KW-1185">Reference proteome</keyword>
<feature type="transmembrane region" description="Helical" evidence="1">
    <location>
        <begin position="98"/>
        <end position="118"/>
    </location>
</feature>
<dbReference type="RefSeq" id="WP_160041300.1">
    <property type="nucleotide sequence ID" value="NZ_BORQ01000002.1"/>
</dbReference>
<keyword evidence="1" id="KW-1133">Transmembrane helix</keyword>
<protein>
    <recommendedName>
        <fullName evidence="4">Zf-HC2 domain-containing protein</fullName>
    </recommendedName>
</protein>
<dbReference type="Proteomes" id="UP000679779">
    <property type="component" value="Unassembled WGS sequence"/>
</dbReference>
<dbReference type="AlphaFoldDB" id="A0A919XID9"/>
<feature type="transmembrane region" description="Helical" evidence="1">
    <location>
        <begin position="173"/>
        <end position="190"/>
    </location>
</feature>
<comment type="caution">
    <text evidence="2">The sequence shown here is derived from an EMBL/GenBank/DDBJ whole genome shotgun (WGS) entry which is preliminary data.</text>
</comment>
<dbReference type="EMBL" id="BORQ01000002">
    <property type="protein sequence ID" value="GIO30888.1"/>
    <property type="molecule type" value="Genomic_DNA"/>
</dbReference>
<reference evidence="2" key="1">
    <citation type="submission" date="2021-03" db="EMBL/GenBank/DDBJ databases">
        <title>Antimicrobial resistance genes in bacteria isolated from Japanese honey, and their potential for conferring macrolide and lincosamide resistance in the American foulbrood pathogen Paenibacillus larvae.</title>
        <authorList>
            <person name="Okamoto M."/>
            <person name="Kumagai M."/>
            <person name="Kanamori H."/>
            <person name="Takamatsu D."/>
        </authorList>
    </citation>
    <scope>NUCLEOTIDE SEQUENCE</scope>
    <source>
        <strain evidence="2">J2TS6</strain>
    </source>
</reference>
<accession>A0A919XID9</accession>
<organism evidence="2 3">
    <name type="scientific">Paenibacillus albilobatus</name>
    <dbReference type="NCBI Taxonomy" id="2716884"/>
    <lineage>
        <taxon>Bacteria</taxon>
        <taxon>Bacillati</taxon>
        <taxon>Bacillota</taxon>
        <taxon>Bacilli</taxon>
        <taxon>Bacillales</taxon>
        <taxon>Paenibacillaceae</taxon>
        <taxon>Paenibacillus</taxon>
    </lineage>
</organism>
<name>A0A919XID9_9BACL</name>
<evidence type="ECO:0008006" key="4">
    <source>
        <dbReference type="Google" id="ProtNLM"/>
    </source>
</evidence>
<gene>
    <name evidence="2" type="ORF">J2TS6_20290</name>
</gene>
<keyword evidence="1" id="KW-0472">Membrane</keyword>
<evidence type="ECO:0000313" key="3">
    <source>
        <dbReference type="Proteomes" id="UP000679779"/>
    </source>
</evidence>
<evidence type="ECO:0000313" key="2">
    <source>
        <dbReference type="EMBL" id="GIO30888.1"/>
    </source>
</evidence>
<evidence type="ECO:0000256" key="1">
    <source>
        <dbReference type="SAM" id="Phobius"/>
    </source>
</evidence>
<proteinExistence type="predicted"/>
<keyword evidence="1" id="KW-0812">Transmembrane</keyword>
<sequence>MTCDEAQELFGLISDLNENDPQWRELEMHITTCSDCAAEFDVWMESRSYILELQEEASEEKAEEINRNVMDRIYRESPWLIPDQGKPFDVPASTRKRLSIWIAGFVMVFLCSFLYFVLMDKPDAKESAESATGILPTGIAGSAELSHVSYNIPATNSGIIEPFVVSMGPTHPQYWMILSVLGVAMALLSLRRLSHMRK</sequence>